<proteinExistence type="predicted"/>
<organism evidence="2 3">
    <name type="scientific">Gordonia araii NBRC 100433</name>
    <dbReference type="NCBI Taxonomy" id="1073574"/>
    <lineage>
        <taxon>Bacteria</taxon>
        <taxon>Bacillati</taxon>
        <taxon>Actinomycetota</taxon>
        <taxon>Actinomycetes</taxon>
        <taxon>Mycobacteriales</taxon>
        <taxon>Gordoniaceae</taxon>
        <taxon>Gordonia</taxon>
    </lineage>
</organism>
<dbReference type="RefSeq" id="WP_007321947.1">
    <property type="nucleotide sequence ID" value="NZ_BAEE01000048.1"/>
</dbReference>
<dbReference type="Pfam" id="PF16170">
    <property type="entry name" value="DUF4873"/>
    <property type="match status" value="1"/>
</dbReference>
<reference evidence="2 3" key="1">
    <citation type="submission" date="2011-11" db="EMBL/GenBank/DDBJ databases">
        <title>Whole genome shotgun sequence of Gordonia araii NBRC 100433.</title>
        <authorList>
            <person name="Yoshida Y."/>
            <person name="Hosoyama A."/>
            <person name="Tsuchikane K."/>
            <person name="Katsumata H."/>
            <person name="Yamazaki S."/>
            <person name="Fujita N."/>
        </authorList>
    </citation>
    <scope>NUCLEOTIDE SEQUENCE [LARGE SCALE GENOMIC DNA]</scope>
    <source>
        <strain evidence="2 3">NBRC 100433</strain>
    </source>
</reference>
<dbReference type="InterPro" id="IPR032371">
    <property type="entry name" value="DUF4873"/>
</dbReference>
<name>G7H1Z7_9ACTN</name>
<evidence type="ECO:0000313" key="3">
    <source>
        <dbReference type="Proteomes" id="UP000035088"/>
    </source>
</evidence>
<dbReference type="Proteomes" id="UP000035088">
    <property type="component" value="Unassembled WGS sequence"/>
</dbReference>
<evidence type="ECO:0000313" key="2">
    <source>
        <dbReference type="EMBL" id="GAB09872.1"/>
    </source>
</evidence>
<gene>
    <name evidence="2" type="ORF">GOARA_048_00740</name>
</gene>
<sequence>MTTIALVGSSNAITSTRRHLEASPLEFRIVDDPSHADLVVTDEAAPPSNYLTVAAEQTPNRFYCRDESVGYIVAALTEAQIAGAHGVRVRPPVQHNPSSPRRRSRLFTSAKHDPLRRFNPVDYDWFTEETVEAAVFDDGVRVMADGEEFGARLRARGHIDGNDGQFHWAGILHGNRAPELFYAGTKRVEVACGEHEPVQAKLAEITQWGTVRMTGVGRPPWLAE</sequence>
<dbReference type="OrthoDB" id="3683556at2"/>
<accession>G7H1Z7</accession>
<dbReference type="STRING" id="1073574.GOARA_048_00740"/>
<keyword evidence="3" id="KW-1185">Reference proteome</keyword>
<dbReference type="EMBL" id="BAEE01000048">
    <property type="protein sequence ID" value="GAB09872.1"/>
    <property type="molecule type" value="Genomic_DNA"/>
</dbReference>
<protein>
    <recommendedName>
        <fullName evidence="1">DUF4873 domain-containing protein</fullName>
    </recommendedName>
</protein>
<dbReference type="AlphaFoldDB" id="G7H1Z7"/>
<feature type="domain" description="DUF4873" evidence="1">
    <location>
        <begin position="141"/>
        <end position="221"/>
    </location>
</feature>
<evidence type="ECO:0000259" key="1">
    <source>
        <dbReference type="Pfam" id="PF16170"/>
    </source>
</evidence>
<comment type="caution">
    <text evidence="2">The sequence shown here is derived from an EMBL/GenBank/DDBJ whole genome shotgun (WGS) entry which is preliminary data.</text>
</comment>